<evidence type="ECO:0000313" key="1">
    <source>
        <dbReference type="EMBL" id="MBC5723251.1"/>
    </source>
</evidence>
<dbReference type="EMBL" id="JACOPO010000007">
    <property type="protein sequence ID" value="MBC5723251.1"/>
    <property type="molecule type" value="Genomic_DNA"/>
</dbReference>
<gene>
    <name evidence="1" type="ORF">H8S11_10570</name>
</gene>
<sequence length="668" mass="74262">MKKIPRSPFATRLSGSAREIELRIRSIFQWKKQRPPLALFLLMLAIGLLCGNLVSCQSSPAGVPEDPPAQSGEAWSTRSVLDALSQCFAAAESFPDGMERELLDTVGTGEDVTLAAAHFYDRYPRYSLVIGMVDRAGQVVGTPFEVRGSGGRPYVAAFVKDGVEYLLYTGSSAHQAYSSGQAGVIRLDGGDFSWVWPVEGDIRDESSQAYRDYNAYWEEKKPLMAPGGVDIFTENQDYGSYEGSPVQWVPHYNETFWYTAEQDLPIGVYYQSRGWLEEFTRHERNPWNALNTSALWQIVSLAPADGVYRDRNYDGEAVYELKARADSGEDLWFAASLLFDHSGERPIQIQSWSMGTKAEIDSAGGGADPQQPDEALYTLLRDWYDGQYPNGRWYFVSDQPSAPREGDVRLGPVTYVGEVPTDSGAAAAYEIVISRYTLHRADENDPGSWDFFSADTQFIVLRLDGEGIPTQVLGVAPTQPSRDIQAIVYEALYGLLSGDVTFLRDGWNTPIGPGMDLSFSCLDTGSCETEQLEDYEPIYHDGDYWYRVSANYPTGTFTALCYHSAADDADSIHTLEASMSDLYTPRGIRVGASRAEVLAAYPEALTGDYWGQYPEEPDLLAYLPWSGHDPEQVSDLFQLEFSQGLGPAILFFFDGDTVERIVLTNMFN</sequence>
<protein>
    <submittedName>
        <fullName evidence="1">Uncharacterized protein</fullName>
    </submittedName>
</protein>
<comment type="caution">
    <text evidence="1">The sequence shown here is derived from an EMBL/GenBank/DDBJ whole genome shotgun (WGS) entry which is preliminary data.</text>
</comment>
<proteinExistence type="predicted"/>
<evidence type="ECO:0000313" key="2">
    <source>
        <dbReference type="Proteomes" id="UP000628736"/>
    </source>
</evidence>
<organism evidence="1 2">
    <name type="scientific">Flintibacter hominis</name>
    <dbReference type="NCBI Taxonomy" id="2763048"/>
    <lineage>
        <taxon>Bacteria</taxon>
        <taxon>Bacillati</taxon>
        <taxon>Bacillota</taxon>
        <taxon>Clostridia</taxon>
        <taxon>Eubacteriales</taxon>
        <taxon>Flintibacter</taxon>
    </lineage>
</organism>
<dbReference type="AlphaFoldDB" id="A0A8J6J9F9"/>
<keyword evidence="2" id="KW-1185">Reference proteome</keyword>
<accession>A0A8J6J9F9</accession>
<name>A0A8J6J9F9_9FIRM</name>
<reference evidence="1" key="1">
    <citation type="submission" date="2020-08" db="EMBL/GenBank/DDBJ databases">
        <title>Genome public.</title>
        <authorList>
            <person name="Liu C."/>
            <person name="Sun Q."/>
        </authorList>
    </citation>
    <scope>NUCLEOTIDE SEQUENCE</scope>
    <source>
        <strain evidence="1">NSJ-23</strain>
    </source>
</reference>
<dbReference type="RefSeq" id="WP_186853122.1">
    <property type="nucleotide sequence ID" value="NZ_JACOPO010000007.1"/>
</dbReference>
<dbReference type="Proteomes" id="UP000628736">
    <property type="component" value="Unassembled WGS sequence"/>
</dbReference>